<dbReference type="Proteomes" id="UP000468531">
    <property type="component" value="Unassembled WGS sequence"/>
</dbReference>
<organism evidence="1 2">
    <name type="scientific">Bradyrhizobium uaiense</name>
    <dbReference type="NCBI Taxonomy" id="2594946"/>
    <lineage>
        <taxon>Bacteria</taxon>
        <taxon>Pseudomonadati</taxon>
        <taxon>Pseudomonadota</taxon>
        <taxon>Alphaproteobacteria</taxon>
        <taxon>Hyphomicrobiales</taxon>
        <taxon>Nitrobacteraceae</taxon>
        <taxon>Bradyrhizobium</taxon>
    </lineage>
</organism>
<reference evidence="1 2" key="1">
    <citation type="journal article" date="2020" name="Arch. Microbiol.">
        <title>Bradyrhizobium uaiense sp. nov., a new highly efficient cowpea symbiont.</title>
        <authorList>
            <person name="Cabral Michel D."/>
            <person name="Azarias Guimaraes A."/>
            <person name="Martins da Costa E."/>
            <person name="Soares de Carvalho T."/>
            <person name="Balsanelli E."/>
            <person name="Willems A."/>
            <person name="Maltempi de Souza E."/>
            <person name="de Souza Moreira F.M."/>
        </authorList>
    </citation>
    <scope>NUCLEOTIDE SEQUENCE [LARGE SCALE GENOMIC DNA]</scope>
    <source>
        <strain evidence="1 2">UFLA 03-164</strain>
    </source>
</reference>
<accession>A0A6P1BIW1</accession>
<gene>
    <name evidence="1" type="ORF">FNJ47_20825</name>
</gene>
<dbReference type="AlphaFoldDB" id="A0A6P1BIW1"/>
<name>A0A6P1BIW1_9BRAD</name>
<evidence type="ECO:0000313" key="2">
    <source>
        <dbReference type="Proteomes" id="UP000468531"/>
    </source>
</evidence>
<dbReference type="EMBL" id="VKHP01000083">
    <property type="protein sequence ID" value="NEU98203.1"/>
    <property type="molecule type" value="Genomic_DNA"/>
</dbReference>
<comment type="caution">
    <text evidence="1">The sequence shown here is derived from an EMBL/GenBank/DDBJ whole genome shotgun (WGS) entry which is preliminary data.</text>
</comment>
<evidence type="ECO:0000313" key="1">
    <source>
        <dbReference type="EMBL" id="NEU98203.1"/>
    </source>
</evidence>
<proteinExistence type="predicted"/>
<sequence>MMASPFWFPSRKSTARTVYLGRNRVGNWVACEQRGVFGGLFVSRAQALKYALFKNGGHSDRIIEVTREIELYIGTDR</sequence>
<keyword evidence="2" id="KW-1185">Reference proteome</keyword>
<protein>
    <submittedName>
        <fullName evidence="1">Uncharacterized protein</fullName>
    </submittedName>
</protein>